<keyword evidence="4" id="KW-0413">Isomerase</keyword>
<dbReference type="Pfam" id="PF07385">
    <property type="entry name" value="Lyx_isomer"/>
    <property type="match status" value="1"/>
</dbReference>
<dbReference type="OrthoDB" id="27002at2"/>
<keyword evidence="3" id="KW-0464">Manganese</keyword>
<evidence type="ECO:0000256" key="7">
    <source>
        <dbReference type="ARBA" id="ARBA00044951"/>
    </source>
</evidence>
<dbReference type="STRING" id="491952.Mar181_0059"/>
<evidence type="ECO:0000313" key="10">
    <source>
        <dbReference type="Proteomes" id="UP000009230"/>
    </source>
</evidence>
<evidence type="ECO:0000256" key="3">
    <source>
        <dbReference type="ARBA" id="ARBA00023211"/>
    </source>
</evidence>
<dbReference type="GO" id="GO:0046872">
    <property type="term" value="F:metal ion binding"/>
    <property type="evidence" value="ECO:0007669"/>
    <property type="project" value="UniProtKB-KW"/>
</dbReference>
<dbReference type="InterPro" id="IPR011051">
    <property type="entry name" value="RmlC_Cupin_sf"/>
</dbReference>
<dbReference type="RefSeq" id="WP_013794605.1">
    <property type="nucleotide sequence ID" value="NC_015559.1"/>
</dbReference>
<evidence type="ECO:0000313" key="9">
    <source>
        <dbReference type="EMBL" id="AEF53128.1"/>
    </source>
</evidence>
<keyword evidence="10" id="KW-1185">Reference proteome</keyword>
<dbReference type="CDD" id="cd20309">
    <property type="entry name" value="cupin_EcSI"/>
    <property type="match status" value="1"/>
</dbReference>
<dbReference type="EMBL" id="CP002771">
    <property type="protein sequence ID" value="AEF53128.1"/>
    <property type="molecule type" value="Genomic_DNA"/>
</dbReference>
<evidence type="ECO:0000256" key="5">
    <source>
        <dbReference type="ARBA" id="ARBA00023277"/>
    </source>
</evidence>
<dbReference type="AlphaFoldDB" id="F6CZ01"/>
<dbReference type="SUPFAM" id="SSF51182">
    <property type="entry name" value="RmlC-like cupins"/>
    <property type="match status" value="1"/>
</dbReference>
<dbReference type="eggNOG" id="COG3822">
    <property type="taxonomic scope" value="Bacteria"/>
</dbReference>
<reference evidence="9 10" key="1">
    <citation type="journal article" date="2012" name="Stand. Genomic Sci.">
        <title>Complete genome sequence of Marinomonas posidonica type strain (IVIA-Po-181(T)).</title>
        <authorList>
            <person name="Lucas-Elio P."/>
            <person name="Goodwin L."/>
            <person name="Woyke T."/>
            <person name="Pitluck S."/>
            <person name="Nolan M."/>
            <person name="Kyrpides N.C."/>
            <person name="Detter J.C."/>
            <person name="Copeland A."/>
            <person name="Lu M."/>
            <person name="Bruce D."/>
            <person name="Detter C."/>
            <person name="Tapia R."/>
            <person name="Han S."/>
            <person name="Land M.L."/>
            <person name="Ivanova N."/>
            <person name="Mikhailova N."/>
            <person name="Johnston A.W."/>
            <person name="Sanchez-Amat A."/>
        </authorList>
    </citation>
    <scope>NUCLEOTIDE SEQUENCE [LARGE SCALE GENOMIC DNA]</scope>
    <source>
        <strain evidence="10">CECT 7376 / NCIMB 14433 / IVIA-Po-181</strain>
    </source>
</reference>
<comment type="cofactor">
    <cofactor evidence="1">
        <name>Mn(2+)</name>
        <dbReference type="ChEBI" id="CHEBI:29035"/>
    </cofactor>
</comment>
<evidence type="ECO:0000256" key="6">
    <source>
        <dbReference type="ARBA" id="ARBA00044907"/>
    </source>
</evidence>
<keyword evidence="2" id="KW-0479">Metal-binding</keyword>
<name>F6CZ01_MARPP</name>
<comment type="catalytic activity">
    <reaction evidence="6">
        <text>D-lyxose = D-xylulose</text>
        <dbReference type="Rhea" id="RHEA:14201"/>
        <dbReference type="ChEBI" id="CHEBI:16789"/>
        <dbReference type="ChEBI" id="CHEBI:17140"/>
        <dbReference type="EC" id="5.3.1.15"/>
    </reaction>
</comment>
<proteinExistence type="inferred from homology"/>
<dbReference type="GO" id="GO:0047828">
    <property type="term" value="F:D-lyxose ketol-isomerase activity"/>
    <property type="evidence" value="ECO:0007669"/>
    <property type="project" value="UniProtKB-EC"/>
</dbReference>
<gene>
    <name evidence="9" type="ordered locus">Mar181_0059</name>
</gene>
<dbReference type="Proteomes" id="UP000009230">
    <property type="component" value="Chromosome"/>
</dbReference>
<evidence type="ECO:0000256" key="8">
    <source>
        <dbReference type="ARBA" id="ARBA00044972"/>
    </source>
</evidence>
<protein>
    <recommendedName>
        <fullName evidence="8">D-lyxose ketol-isomerase</fullName>
        <ecNumber evidence="8">5.3.1.15</ecNumber>
    </recommendedName>
</protein>
<dbReference type="KEGG" id="mpc:Mar181_0059"/>
<organism evidence="9 10">
    <name type="scientific">Marinomonas posidonica (strain CECT 7376 / NCIMB 14433 / IVIA-Po-181)</name>
    <dbReference type="NCBI Taxonomy" id="491952"/>
    <lineage>
        <taxon>Bacteria</taxon>
        <taxon>Pseudomonadati</taxon>
        <taxon>Pseudomonadota</taxon>
        <taxon>Gammaproteobacteria</taxon>
        <taxon>Oceanospirillales</taxon>
        <taxon>Oceanospirillaceae</taxon>
        <taxon>Marinomonas</taxon>
    </lineage>
</organism>
<evidence type="ECO:0000256" key="2">
    <source>
        <dbReference type="ARBA" id="ARBA00022723"/>
    </source>
</evidence>
<dbReference type="HOGENOM" id="CLU_1204311_0_0_6"/>
<dbReference type="InterPro" id="IPR047581">
    <property type="entry name" value="EcSI_cupin"/>
</dbReference>
<dbReference type="InterPro" id="IPR010864">
    <property type="entry name" value="D-lyxose_isomer"/>
</dbReference>
<sequence>MKRSQINLALRQAEMMLNRYSWALPNWGKWSMLDHSKHPIQSRWLRERQLGWDVTDFGSGDFLKRGLTLFCIRNGKPNVVGERPYAEKVMFVGINQETPFHAHKNKLEDIIVRGGGTLCVEFSRDGAVLDSGTDMVYIDGKAEVLFGKVHRLVAGQSITIPKGIQHRFWGEREVVFAAEVSQCNDDITDNHFLEKMGRFSEIEEDEAPYFPLWNEVLL</sequence>
<dbReference type="Gene3D" id="2.60.120.10">
    <property type="entry name" value="Jelly Rolls"/>
    <property type="match status" value="1"/>
</dbReference>
<dbReference type="EC" id="5.3.1.15" evidence="8"/>
<accession>F6CZ01</accession>
<comment type="similarity">
    <text evidence="7">Belongs to the D-lyxose ketol-isomerase family.</text>
</comment>
<dbReference type="InterPro" id="IPR014710">
    <property type="entry name" value="RmlC-like_jellyroll"/>
</dbReference>
<evidence type="ECO:0000256" key="4">
    <source>
        <dbReference type="ARBA" id="ARBA00023235"/>
    </source>
</evidence>
<keyword evidence="5" id="KW-0119">Carbohydrate metabolism</keyword>
<evidence type="ECO:0000256" key="1">
    <source>
        <dbReference type="ARBA" id="ARBA00001936"/>
    </source>
</evidence>